<organism evidence="1 2">
    <name type="scientific">Candidatus Methanomarinus sp</name>
    <dbReference type="NCBI Taxonomy" id="3386244"/>
    <lineage>
        <taxon>Archaea</taxon>
        <taxon>Methanobacteriati</taxon>
        <taxon>Methanobacteriota</taxon>
        <taxon>Stenosarchaea group</taxon>
        <taxon>Methanomicrobia</taxon>
        <taxon>Methanosarcinales</taxon>
        <taxon>ANME-2 cluster</taxon>
        <taxon>Candidatus Methanocomedenaceae</taxon>
        <taxon>Candidatus Methanomarinus</taxon>
    </lineage>
</organism>
<evidence type="ECO:0000313" key="2">
    <source>
        <dbReference type="Proteomes" id="UP000315423"/>
    </source>
</evidence>
<dbReference type="EMBL" id="QYBA01000124">
    <property type="protein sequence ID" value="TKY91827.1"/>
    <property type="molecule type" value="Genomic_DNA"/>
</dbReference>
<comment type="caution">
    <text evidence="1">The sequence shown here is derived from an EMBL/GenBank/DDBJ whole genome shotgun (WGS) entry which is preliminary data.</text>
</comment>
<accession>A0AC61SAS5</accession>
<name>A0AC61SAS5_9EURY</name>
<proteinExistence type="predicted"/>
<sequence>MSSTSSNIQLCYQCGKCTAICPVRRVVMTTPRSNIYQTNVYRKSSDDIWNCLTCGLCYDGCPQGVDYPEFVKEDREGKQQGDLVHKGVFTLLSDLMADLKESKTNLAESGNNDSKIGYYPGCLDFHDMFFDLDVDFKSIADSSMNLLEKMDMSAKMLQLKCCGHDQLWQGDTETFNKLKEQNTELIIKSGIETLVTSCAECYRTLSMDYDLPCEVVHISQLLKNADLGIDSDISVTCHDACRLGRHMGEYDAPRESLESAGATVTEMAHSKNESWCCGVSTMMNCNDKSKALRKARLDEAKDTKAEVLITSCPKCLAHLNCMKTEQESVENYEFDIKDLTVFLAEQLGGK</sequence>
<evidence type="ECO:0000313" key="1">
    <source>
        <dbReference type="EMBL" id="TKY91827.1"/>
    </source>
</evidence>
<reference evidence="1" key="1">
    <citation type="submission" date="2018-09" db="EMBL/GenBank/DDBJ databases">
        <title>A genomic encyclopedia of anaerobic methanotrophic archaea.</title>
        <authorList>
            <person name="Skennerton C.T."/>
            <person name="Chadwick G.L."/>
            <person name="Laso-Perez R."/>
            <person name="Leu A.O."/>
            <person name="Speth D.R."/>
            <person name="Yu H."/>
            <person name="Morgan-Lang C."/>
            <person name="Hatzenpichler R."/>
            <person name="Goudeau D."/>
            <person name="Malmstrom R."/>
            <person name="Woyke T."/>
            <person name="Hallam S."/>
            <person name="Tyson G.W."/>
            <person name="Wegener G."/>
            <person name="Boetius A."/>
            <person name="Orphan V.J."/>
        </authorList>
    </citation>
    <scope>NUCLEOTIDE SEQUENCE</scope>
    <source>
        <strain evidence="1">CONS3730D10UFb2</strain>
    </source>
</reference>
<gene>
    <name evidence="1" type="ORF">C5S46_03795</name>
</gene>
<dbReference type="Proteomes" id="UP000315423">
    <property type="component" value="Unassembled WGS sequence"/>
</dbReference>
<protein>
    <submittedName>
        <fullName evidence="1">(Fe-S)-binding protein</fullName>
    </submittedName>
</protein>